<dbReference type="Proteomes" id="UP000823618">
    <property type="component" value="Unassembled WGS sequence"/>
</dbReference>
<name>A0A9D9N8B6_9FIRM</name>
<evidence type="ECO:0000313" key="2">
    <source>
        <dbReference type="Proteomes" id="UP000823618"/>
    </source>
</evidence>
<evidence type="ECO:0000313" key="1">
    <source>
        <dbReference type="EMBL" id="MBO8463982.1"/>
    </source>
</evidence>
<proteinExistence type="predicted"/>
<reference evidence="1" key="2">
    <citation type="journal article" date="2021" name="PeerJ">
        <title>Extensive microbial diversity within the chicken gut microbiome revealed by metagenomics and culture.</title>
        <authorList>
            <person name="Gilroy R."/>
            <person name="Ravi A."/>
            <person name="Getino M."/>
            <person name="Pursley I."/>
            <person name="Horton D.L."/>
            <person name="Alikhan N.F."/>
            <person name="Baker D."/>
            <person name="Gharbi K."/>
            <person name="Hall N."/>
            <person name="Watson M."/>
            <person name="Adriaenssens E.M."/>
            <person name="Foster-Nyarko E."/>
            <person name="Jarju S."/>
            <person name="Secka A."/>
            <person name="Antonio M."/>
            <person name="Oren A."/>
            <person name="Chaudhuri R.R."/>
            <person name="La Ragione R."/>
            <person name="Hildebrand F."/>
            <person name="Pallen M.J."/>
        </authorList>
    </citation>
    <scope>NUCLEOTIDE SEQUENCE</scope>
    <source>
        <strain evidence="1">E3-2379</strain>
    </source>
</reference>
<sequence>MANVLRVTTSQVGYDNTSGGVRANQTPQNKNLGVQNQENLGTITGEGTLSSLNGKGEQSYLGESNFGSFLQMIQTNPQVTDVFSNLLFTEFETIMKSEMNPEFSEVIEEFLNSIQQEPEQMEQFMKEQIEGSNQFQGPFFNQIRKVLNETESVELRTVVLDFMKRYMDMLSGEHLLKQMNSQLEEIKKYMFRSDKEQLEQMMKFLDLQAELGDTKANEKVLKQDILSFLGNYIKKTHDFGEIRDQISLFSITIARYENGNKEQLLKIFQQLKGYRGFYEVFGRMTEEQLFHHFQKQKEKKLGKVKSQFLAVLTEGLKGAGGLENRQVFEQLMNSFLMNESVYMPLLHTMIPIEVFGKRIMSEIWVDPDELHSGRTKEERKMRFLIKLNVEQVGNIDIILLYQQGNLSAQIGCPSTLQNLDGQIKEGIQSIIEKNHIKMQHLKMEYGVKEKQLMEVFPKLYERKQGVNVRI</sequence>
<organism evidence="1 2">
    <name type="scientific">Candidatus Scybalomonas excrementavium</name>
    <dbReference type="NCBI Taxonomy" id="2840943"/>
    <lineage>
        <taxon>Bacteria</taxon>
        <taxon>Bacillati</taxon>
        <taxon>Bacillota</taxon>
        <taxon>Clostridia</taxon>
        <taxon>Lachnospirales</taxon>
        <taxon>Lachnospiraceae</taxon>
        <taxon>Lachnospiraceae incertae sedis</taxon>
        <taxon>Candidatus Scybalomonas</taxon>
    </lineage>
</organism>
<accession>A0A9D9N8B6</accession>
<dbReference type="AlphaFoldDB" id="A0A9D9N8B6"/>
<dbReference type="EMBL" id="JADIML010000240">
    <property type="protein sequence ID" value="MBO8463982.1"/>
    <property type="molecule type" value="Genomic_DNA"/>
</dbReference>
<comment type="caution">
    <text evidence="1">The sequence shown here is derived from an EMBL/GenBank/DDBJ whole genome shotgun (WGS) entry which is preliminary data.</text>
</comment>
<protein>
    <submittedName>
        <fullName evidence="1">Uncharacterized protein</fullName>
    </submittedName>
</protein>
<gene>
    <name evidence="1" type="ORF">IAC13_08635</name>
</gene>
<reference evidence="1" key="1">
    <citation type="submission" date="2020-10" db="EMBL/GenBank/DDBJ databases">
        <authorList>
            <person name="Gilroy R."/>
        </authorList>
    </citation>
    <scope>NUCLEOTIDE SEQUENCE</scope>
    <source>
        <strain evidence="1">E3-2379</strain>
    </source>
</reference>